<gene>
    <name evidence="1" type="ORF">RUJ08_11760</name>
</gene>
<reference evidence="1 2" key="1">
    <citation type="submission" date="2023-10" db="EMBL/GenBank/DDBJ databases">
        <title>Clonality and diversity in the soft rot Dickeya solani phytopathogen.</title>
        <authorList>
            <person name="Pedron J."/>
            <person name="Van Gijisegem F."/>
            <person name="Portier P."/>
            <person name="Taghouti G."/>
        </authorList>
    </citation>
    <scope>NUCLEOTIDE SEQUENCE [LARGE SCALE GENOMIC DNA]</scope>
    <source>
        <strain evidence="1 2">FVG2-MFV017-A9</strain>
    </source>
</reference>
<organism evidence="1 2">
    <name type="scientific">Dickeya solani</name>
    <dbReference type="NCBI Taxonomy" id="1089444"/>
    <lineage>
        <taxon>Bacteria</taxon>
        <taxon>Pseudomonadati</taxon>
        <taxon>Pseudomonadota</taxon>
        <taxon>Gammaproteobacteria</taxon>
        <taxon>Enterobacterales</taxon>
        <taxon>Pectobacteriaceae</taxon>
        <taxon>Dickeya</taxon>
    </lineage>
</organism>
<keyword evidence="2" id="KW-1185">Reference proteome</keyword>
<accession>A0ABU4EFJ3</accession>
<protein>
    <submittedName>
        <fullName evidence="1">Regulator</fullName>
    </submittedName>
</protein>
<name>A0ABU4EFJ3_9GAMM</name>
<dbReference type="Proteomes" id="UP001187868">
    <property type="component" value="Unassembled WGS sequence"/>
</dbReference>
<dbReference type="RefSeq" id="WP_057084212.1">
    <property type="nucleotide sequence ID" value="NZ_CP104920.1"/>
</dbReference>
<proteinExistence type="predicted"/>
<evidence type="ECO:0000313" key="1">
    <source>
        <dbReference type="EMBL" id="MDV7042800.1"/>
    </source>
</evidence>
<evidence type="ECO:0000313" key="2">
    <source>
        <dbReference type="Proteomes" id="UP001187868"/>
    </source>
</evidence>
<comment type="caution">
    <text evidence="1">The sequence shown here is derived from an EMBL/GenBank/DDBJ whole genome shotgun (WGS) entry which is preliminary data.</text>
</comment>
<sequence length="77" mass="8587">MRPNITIVIPEPYLPLDEYCRRTGTNKETAKNLIEYGKLPIKPKGKQKRGLIEVNMAALTVQALSECDISLNANQSS</sequence>
<dbReference type="EMBL" id="JAWLLM010000011">
    <property type="protein sequence ID" value="MDV7042800.1"/>
    <property type="molecule type" value="Genomic_DNA"/>
</dbReference>